<dbReference type="EMBL" id="DRUZ01000052">
    <property type="protein sequence ID" value="HHS01698.1"/>
    <property type="molecule type" value="Genomic_DNA"/>
</dbReference>
<dbReference type="Pfam" id="PF02620">
    <property type="entry name" value="YceD"/>
    <property type="match status" value="1"/>
</dbReference>
<dbReference type="PANTHER" id="PTHR34374:SF1">
    <property type="entry name" value="LARGE RIBOSOMAL RNA SUBUNIT ACCUMULATION PROTEIN YCED HOMOLOG 1, CHLOROPLASTIC"/>
    <property type="match status" value="1"/>
</dbReference>
<sequence length="173" mass="19976">MRLDVSKLKTNGDSEEFEFCESWEKLEFRGDILFFVEPVYFYGVATKKGNLIEVSGNVKTKLKTICYRCTDDAYVEVDVPFYEEYSNREDTTDDEVIRFEDDVIEFDDSIVATIVLYLPMKYLCREDCKGLCPVCGTNLNVSSCSCEKDDIDPRLSILKTLINQLDTDEKKEV</sequence>
<dbReference type="AlphaFoldDB" id="A0A7C5Z828"/>
<protein>
    <submittedName>
        <fullName evidence="1">DUF177 domain-containing protein</fullName>
    </submittedName>
</protein>
<evidence type="ECO:0000313" key="1">
    <source>
        <dbReference type="EMBL" id="HHS01698.1"/>
    </source>
</evidence>
<accession>A0A7C5Z828</accession>
<organism evidence="1">
    <name type="scientific">Caldicellulosiruptor owensensis</name>
    <dbReference type="NCBI Taxonomy" id="55205"/>
    <lineage>
        <taxon>Bacteria</taxon>
        <taxon>Bacillati</taxon>
        <taxon>Bacillota</taxon>
        <taxon>Bacillota incertae sedis</taxon>
        <taxon>Caldicellulosiruptorales</taxon>
        <taxon>Caldicellulosiruptoraceae</taxon>
        <taxon>Caldicellulosiruptor</taxon>
    </lineage>
</organism>
<reference evidence="1" key="1">
    <citation type="journal article" date="2020" name="mSystems">
        <title>Genome- and Community-Level Interaction Insights into Carbon Utilization and Element Cycling Functions of Hydrothermarchaeota in Hydrothermal Sediment.</title>
        <authorList>
            <person name="Zhou Z."/>
            <person name="Liu Y."/>
            <person name="Xu W."/>
            <person name="Pan J."/>
            <person name="Luo Z.H."/>
            <person name="Li M."/>
        </authorList>
    </citation>
    <scope>NUCLEOTIDE SEQUENCE [LARGE SCALE GENOMIC DNA]</scope>
    <source>
        <strain evidence="1">SpSt-102</strain>
    </source>
</reference>
<proteinExistence type="predicted"/>
<name>A0A7C5Z828_9FIRM</name>
<comment type="caution">
    <text evidence="1">The sequence shown here is derived from an EMBL/GenBank/DDBJ whole genome shotgun (WGS) entry which is preliminary data.</text>
</comment>
<dbReference type="InterPro" id="IPR003772">
    <property type="entry name" value="YceD"/>
</dbReference>
<gene>
    <name evidence="1" type="ORF">ENL71_04095</name>
</gene>
<dbReference type="PANTHER" id="PTHR34374">
    <property type="entry name" value="LARGE RIBOSOMAL RNA SUBUNIT ACCUMULATION PROTEIN YCED HOMOLOG 1, CHLOROPLASTIC"/>
    <property type="match status" value="1"/>
</dbReference>